<accession>A0A6A6NZ21</accession>
<feature type="transmembrane region" description="Helical" evidence="2">
    <location>
        <begin position="334"/>
        <end position="355"/>
    </location>
</feature>
<evidence type="ECO:0000256" key="1">
    <source>
        <dbReference type="SAM" id="MobiDB-lite"/>
    </source>
</evidence>
<feature type="signal peptide" evidence="3">
    <location>
        <begin position="1"/>
        <end position="24"/>
    </location>
</feature>
<dbReference type="PANTHER" id="PTHR38121">
    <property type="entry name" value="GH16 DOMAIN-CONTAINING PROTEIN"/>
    <property type="match status" value="1"/>
</dbReference>
<feature type="transmembrane region" description="Helical" evidence="2">
    <location>
        <begin position="602"/>
        <end position="622"/>
    </location>
</feature>
<dbReference type="PANTHER" id="PTHR38121:SF2">
    <property type="entry name" value="ACYLTRANSFERASE 3 DOMAIN-CONTAINING PROTEIN"/>
    <property type="match status" value="1"/>
</dbReference>
<dbReference type="SUPFAM" id="SSF49899">
    <property type="entry name" value="Concanavalin A-like lectins/glucanases"/>
    <property type="match status" value="1"/>
</dbReference>
<feature type="transmembrane region" description="Helical" evidence="2">
    <location>
        <begin position="679"/>
        <end position="699"/>
    </location>
</feature>
<dbReference type="Pfam" id="PF00722">
    <property type="entry name" value="Glyco_hydro_16"/>
    <property type="match status" value="1"/>
</dbReference>
<dbReference type="CDD" id="cd00413">
    <property type="entry name" value="Glyco_hydrolase_16"/>
    <property type="match status" value="1"/>
</dbReference>
<keyword evidence="2" id="KW-0812">Transmembrane</keyword>
<dbReference type="OrthoDB" id="25131at2759"/>
<dbReference type="Gene3D" id="2.60.120.200">
    <property type="match status" value="1"/>
</dbReference>
<name>A0A6A6NZ21_9PEZI</name>
<dbReference type="InterPro" id="IPR013320">
    <property type="entry name" value="ConA-like_dom_sf"/>
</dbReference>
<evidence type="ECO:0000259" key="4">
    <source>
        <dbReference type="Pfam" id="PF00722"/>
    </source>
</evidence>
<keyword evidence="6" id="KW-1185">Reference proteome</keyword>
<evidence type="ECO:0000256" key="3">
    <source>
        <dbReference type="SAM" id="SignalP"/>
    </source>
</evidence>
<feature type="region of interest" description="Disordered" evidence="1">
    <location>
        <begin position="359"/>
        <end position="391"/>
    </location>
</feature>
<dbReference type="Proteomes" id="UP000799766">
    <property type="component" value="Unassembled WGS sequence"/>
</dbReference>
<proteinExistence type="predicted"/>
<feature type="transmembrane region" description="Helical" evidence="2">
    <location>
        <begin position="440"/>
        <end position="466"/>
    </location>
</feature>
<dbReference type="InterPro" id="IPR000757">
    <property type="entry name" value="Beta-glucanase-like"/>
</dbReference>
<gene>
    <name evidence="5" type="ORF">BDY21DRAFT_287004</name>
</gene>
<protein>
    <recommendedName>
        <fullName evidence="4">GH16 domain-containing protein</fullName>
    </recommendedName>
</protein>
<feature type="compositionally biased region" description="Basic and acidic residues" evidence="1">
    <location>
        <begin position="889"/>
        <end position="905"/>
    </location>
</feature>
<organism evidence="5 6">
    <name type="scientific">Lineolata rhizophorae</name>
    <dbReference type="NCBI Taxonomy" id="578093"/>
    <lineage>
        <taxon>Eukaryota</taxon>
        <taxon>Fungi</taxon>
        <taxon>Dikarya</taxon>
        <taxon>Ascomycota</taxon>
        <taxon>Pezizomycotina</taxon>
        <taxon>Dothideomycetes</taxon>
        <taxon>Dothideomycetes incertae sedis</taxon>
        <taxon>Lineolatales</taxon>
        <taxon>Lineolataceae</taxon>
        <taxon>Lineolata</taxon>
    </lineage>
</organism>
<keyword evidence="2" id="KW-1133">Transmembrane helix</keyword>
<dbReference type="GO" id="GO:0005975">
    <property type="term" value="P:carbohydrate metabolic process"/>
    <property type="evidence" value="ECO:0007669"/>
    <property type="project" value="InterPro"/>
</dbReference>
<evidence type="ECO:0000256" key="2">
    <source>
        <dbReference type="SAM" id="Phobius"/>
    </source>
</evidence>
<feature type="region of interest" description="Disordered" evidence="1">
    <location>
        <begin position="872"/>
        <end position="905"/>
    </location>
</feature>
<keyword evidence="3" id="KW-0732">Signal</keyword>
<feature type="chain" id="PRO_5025570599" description="GH16 domain-containing protein" evidence="3">
    <location>
        <begin position="25"/>
        <end position="905"/>
    </location>
</feature>
<feature type="transmembrane region" description="Helical" evidence="2">
    <location>
        <begin position="634"/>
        <end position="658"/>
    </location>
</feature>
<evidence type="ECO:0000313" key="5">
    <source>
        <dbReference type="EMBL" id="KAF2456995.1"/>
    </source>
</evidence>
<feature type="transmembrane region" description="Helical" evidence="2">
    <location>
        <begin position="810"/>
        <end position="831"/>
    </location>
</feature>
<feature type="transmembrane region" description="Helical" evidence="2">
    <location>
        <begin position="478"/>
        <end position="498"/>
    </location>
</feature>
<evidence type="ECO:0000313" key="6">
    <source>
        <dbReference type="Proteomes" id="UP000799766"/>
    </source>
</evidence>
<dbReference type="EMBL" id="MU001682">
    <property type="protein sequence ID" value="KAF2456995.1"/>
    <property type="molecule type" value="Genomic_DNA"/>
</dbReference>
<dbReference type="GO" id="GO:0004553">
    <property type="term" value="F:hydrolase activity, hydrolyzing O-glycosyl compounds"/>
    <property type="evidence" value="ECO:0007669"/>
    <property type="project" value="InterPro"/>
</dbReference>
<feature type="transmembrane region" description="Helical" evidence="2">
    <location>
        <begin position="529"/>
        <end position="552"/>
    </location>
</feature>
<keyword evidence="2" id="KW-0472">Membrane</keyword>
<feature type="transmembrane region" description="Helical" evidence="2">
    <location>
        <begin position="768"/>
        <end position="790"/>
    </location>
</feature>
<reference evidence="5" key="1">
    <citation type="journal article" date="2020" name="Stud. Mycol.">
        <title>101 Dothideomycetes genomes: a test case for predicting lifestyles and emergence of pathogens.</title>
        <authorList>
            <person name="Haridas S."/>
            <person name="Albert R."/>
            <person name="Binder M."/>
            <person name="Bloem J."/>
            <person name="Labutti K."/>
            <person name="Salamov A."/>
            <person name="Andreopoulos B."/>
            <person name="Baker S."/>
            <person name="Barry K."/>
            <person name="Bills G."/>
            <person name="Bluhm B."/>
            <person name="Cannon C."/>
            <person name="Castanera R."/>
            <person name="Culley D."/>
            <person name="Daum C."/>
            <person name="Ezra D."/>
            <person name="Gonzalez J."/>
            <person name="Henrissat B."/>
            <person name="Kuo A."/>
            <person name="Liang C."/>
            <person name="Lipzen A."/>
            <person name="Lutzoni F."/>
            <person name="Magnuson J."/>
            <person name="Mondo S."/>
            <person name="Nolan M."/>
            <person name="Ohm R."/>
            <person name="Pangilinan J."/>
            <person name="Park H.-J."/>
            <person name="Ramirez L."/>
            <person name="Alfaro M."/>
            <person name="Sun H."/>
            <person name="Tritt A."/>
            <person name="Yoshinaga Y."/>
            <person name="Zwiers L.-H."/>
            <person name="Turgeon B."/>
            <person name="Goodwin S."/>
            <person name="Spatafora J."/>
            <person name="Crous P."/>
            <person name="Grigoriev I."/>
        </authorList>
    </citation>
    <scope>NUCLEOTIDE SEQUENCE</scope>
    <source>
        <strain evidence="5">ATCC 16933</strain>
    </source>
</reference>
<feature type="domain" description="GH16" evidence="4">
    <location>
        <begin position="96"/>
        <end position="261"/>
    </location>
</feature>
<dbReference type="AlphaFoldDB" id="A0A6A6NZ21"/>
<sequence length="905" mass="102478">MASSRFLLRSLLLPSLAFLPGASASDVNDCSCGFYDPSTDYVLTDSLIVYFNESQSLDEFVIKEYSNPYEKSWNSKYRQGAVAENVGFPNDTRTVNSSLNLFVDKWTEDHVVNGGEIRTKRQDVHYGSIRALIKSPPHWAGGSSMTMKVEYNDTESLELNVMNTDHEEEAWVSTLISGEWPERSLGTNYSVVNNASLVNSSVTSPWNFTEYRIDWSKDWINFTISGNTTRVISKHDKQLPSVPGPLTLKHWSTGNTYTSEGPPMMRSVASVGWVRMFFNTTAMTEDEREAYDERCRAQAACSMEDTALRGQSPYALESTEKWKQKHPGGDDRKAAIGISVVCIATSALLLAHAVLRKKPTPFNGTRPPSPAARARGDSCSNSNAFPATPRTAHFNSEEATLASGSATPYARSAFGVPAPRAPGDDDADAIRPPAKKRIDYLAGLVALCSVVVTVMHFCLTFIPAAVMPGSPAHYPSELWARTYIAPFVLNQMWLGVFFTTSTRFLTSRYLKEGELSGIAERATRRTPRLMIPVATWALVEYFLIDIGATHWLEYVPSVTWSTWPYVTRYPNFGHYLSAILELVYLIPNAVPQVTLYYCTGVLWTIAVQLQFSWMVLMAAIVIREVKTPWKRFSFYAYCVVVNWYAQTWGAYLWLGLLLTDLDVTYKYRKWLFAKPWTRYYPLLWLCMALVVIGFTANMLPQWIPQFNFSIIEYGFHPDLPTGLALGQTERAGYPPYYVPRLTALFFAVGMQAIVELNPTFQKFLSFRYFVMLFPHIFTIYLVHGLVFWSWGAWLITFLAAHGAPYWANSLAVGLSSYFLLGCSLPIVTPIIELLGVEITKQVWHFAHNKPEPRRKTIFPYRDDTFIQYEDGAYRRNTPEESVESLPSQNDRRDPVDEKKSKFDFD</sequence>